<comment type="caution">
    <text evidence="1">The sequence shown here is derived from an EMBL/GenBank/DDBJ whole genome shotgun (WGS) entry which is preliminary data.</text>
</comment>
<reference evidence="1" key="2">
    <citation type="journal article" date="2022" name="New Phytol.">
        <title>Evolutionary transition to the ectomycorrhizal habit in the genomes of a hyperdiverse lineage of mushroom-forming fungi.</title>
        <authorList>
            <person name="Looney B."/>
            <person name="Miyauchi S."/>
            <person name="Morin E."/>
            <person name="Drula E."/>
            <person name="Courty P.E."/>
            <person name="Kohler A."/>
            <person name="Kuo A."/>
            <person name="LaButti K."/>
            <person name="Pangilinan J."/>
            <person name="Lipzen A."/>
            <person name="Riley R."/>
            <person name="Andreopoulos W."/>
            <person name="He G."/>
            <person name="Johnson J."/>
            <person name="Nolan M."/>
            <person name="Tritt A."/>
            <person name="Barry K.W."/>
            <person name="Grigoriev I.V."/>
            <person name="Nagy L.G."/>
            <person name="Hibbett D."/>
            <person name="Henrissat B."/>
            <person name="Matheny P.B."/>
            <person name="Labbe J."/>
            <person name="Martin F.M."/>
        </authorList>
    </citation>
    <scope>NUCLEOTIDE SEQUENCE</scope>
    <source>
        <strain evidence="1">EC-137</strain>
    </source>
</reference>
<protein>
    <submittedName>
        <fullName evidence="1">Uncharacterized protein</fullName>
    </submittedName>
</protein>
<keyword evidence="2" id="KW-1185">Reference proteome</keyword>
<gene>
    <name evidence="1" type="ORF">K488DRAFT_81589</name>
</gene>
<name>A0ACB8QZ09_9AGAM</name>
<dbReference type="EMBL" id="MU273466">
    <property type="protein sequence ID" value="KAI0037099.1"/>
    <property type="molecule type" value="Genomic_DNA"/>
</dbReference>
<reference evidence="1" key="1">
    <citation type="submission" date="2021-02" db="EMBL/GenBank/DDBJ databases">
        <authorList>
            <consortium name="DOE Joint Genome Institute"/>
            <person name="Ahrendt S."/>
            <person name="Looney B.P."/>
            <person name="Miyauchi S."/>
            <person name="Morin E."/>
            <person name="Drula E."/>
            <person name="Courty P.E."/>
            <person name="Chicoki N."/>
            <person name="Fauchery L."/>
            <person name="Kohler A."/>
            <person name="Kuo A."/>
            <person name="Labutti K."/>
            <person name="Pangilinan J."/>
            <person name="Lipzen A."/>
            <person name="Riley R."/>
            <person name="Andreopoulos W."/>
            <person name="He G."/>
            <person name="Johnson J."/>
            <person name="Barry K.W."/>
            <person name="Grigoriev I.V."/>
            <person name="Nagy L."/>
            <person name="Hibbett D."/>
            <person name="Henrissat B."/>
            <person name="Matheny P.B."/>
            <person name="Labbe J."/>
            <person name="Martin F."/>
        </authorList>
    </citation>
    <scope>NUCLEOTIDE SEQUENCE</scope>
    <source>
        <strain evidence="1">EC-137</strain>
    </source>
</reference>
<sequence>MPHALPFSSLPLFAALCSSRPVLATPLLRSSFRPVPRDNTSGSNVVRIVVPIVVVVGLVALVLLARYRKIVFGKFGLAFNNRVHTPAAQPNAEPRELTAAEITGTAPVAPATRRPRRNRRTPSQMSTRSLPAYAKEPGELELVIIQGSADLEDTPAPTHVVMPSLPERDSDSTQSQHGRQASNASSYVHVGDADDEPHVSTPLLSEEENDDSNEPSHANRATIAVTAAAAGNAADESSAALLSAVSPATPNASHPDPRGEAPPYFEAVDSATGLARMDTRDTLPIAPIQTRSSEQGPESSLAFPPPETSSTAQEAPRRRSVFRGIMQAFNPRPRQDAEAQHSRANPDTPTIPEGVPSSSEAQPRQSSRFSIRPVSTHRPSQSAGSGSVFSLSSSGFHRTTSRVSTGAGALTSSSALSVNSISAPLTHTATRTDFVYPRSGPTPEQLKLISSREAFGKFGVPYGPDAIAFHASTSLVNLHGPPPEFEENPSIDGLPASSPHPGSSGLPVPSTSSPSPSHGRTRSALSQTHSAESSGDSLPEAEEQAPVEQALEPALSRVAASPGTLADTSADTSLQLSQEASLTFDAPTLTPDTSVASAADASVDRKDEHDETESVSELGTLGGHSRDGTITRASTITIKPDATVPRASVRASIATVRPDIDAEPLVPPSPVASTSSANYTTTPVAALSSSLPSSTGRIPPALVTAPSVSLPSAAGHRPSPLTLKKSQPGLSAAPTSFKMPTSAGGARPPSRADSVTSVGTFATADTHFTDARTASPGLETETEDEAAMVSAPGTPRIDEFGAY</sequence>
<proteinExistence type="predicted"/>
<accession>A0ACB8QZ09</accession>
<evidence type="ECO:0000313" key="2">
    <source>
        <dbReference type="Proteomes" id="UP000814128"/>
    </source>
</evidence>
<dbReference type="Proteomes" id="UP000814128">
    <property type="component" value="Unassembled WGS sequence"/>
</dbReference>
<evidence type="ECO:0000313" key="1">
    <source>
        <dbReference type="EMBL" id="KAI0037099.1"/>
    </source>
</evidence>
<organism evidence="1 2">
    <name type="scientific">Vararia minispora EC-137</name>
    <dbReference type="NCBI Taxonomy" id="1314806"/>
    <lineage>
        <taxon>Eukaryota</taxon>
        <taxon>Fungi</taxon>
        <taxon>Dikarya</taxon>
        <taxon>Basidiomycota</taxon>
        <taxon>Agaricomycotina</taxon>
        <taxon>Agaricomycetes</taxon>
        <taxon>Russulales</taxon>
        <taxon>Lachnocladiaceae</taxon>
        <taxon>Vararia</taxon>
    </lineage>
</organism>